<dbReference type="AlphaFoldDB" id="A0A250J7J0"/>
<dbReference type="RefSeq" id="WP_232537747.1">
    <property type="nucleotide sequence ID" value="NZ_CP022098.1"/>
</dbReference>
<evidence type="ECO:0000256" key="1">
    <source>
        <dbReference type="SAM" id="MobiDB-lite"/>
    </source>
</evidence>
<organism evidence="2 3">
    <name type="scientific">Cystobacter fuscus</name>
    <dbReference type="NCBI Taxonomy" id="43"/>
    <lineage>
        <taxon>Bacteria</taxon>
        <taxon>Pseudomonadati</taxon>
        <taxon>Myxococcota</taxon>
        <taxon>Myxococcia</taxon>
        <taxon>Myxococcales</taxon>
        <taxon>Cystobacterineae</taxon>
        <taxon>Archangiaceae</taxon>
        <taxon>Cystobacter</taxon>
    </lineage>
</organism>
<gene>
    <name evidence="2" type="ORF">CYFUS_004825</name>
</gene>
<protein>
    <submittedName>
        <fullName evidence="2">Uncharacterized protein</fullName>
    </submittedName>
</protein>
<proteinExistence type="predicted"/>
<name>A0A250J7J0_9BACT</name>
<dbReference type="Pfam" id="PF09544">
    <property type="entry name" value="DUF2381"/>
    <property type="match status" value="1"/>
</dbReference>
<feature type="region of interest" description="Disordered" evidence="1">
    <location>
        <begin position="32"/>
        <end position="56"/>
    </location>
</feature>
<dbReference type="Proteomes" id="UP000217257">
    <property type="component" value="Chromosome"/>
</dbReference>
<evidence type="ECO:0000313" key="3">
    <source>
        <dbReference type="Proteomes" id="UP000217257"/>
    </source>
</evidence>
<evidence type="ECO:0000313" key="2">
    <source>
        <dbReference type="EMBL" id="ATB39381.1"/>
    </source>
</evidence>
<dbReference type="EMBL" id="CP022098">
    <property type="protein sequence ID" value="ATB39381.1"/>
    <property type="molecule type" value="Genomic_DNA"/>
</dbReference>
<reference evidence="2 3" key="1">
    <citation type="submission" date="2017-06" db="EMBL/GenBank/DDBJ databases">
        <title>Sequencing and comparative analysis of myxobacterial genomes.</title>
        <authorList>
            <person name="Rupp O."/>
            <person name="Goesmann A."/>
            <person name="Sogaard-Andersen L."/>
        </authorList>
    </citation>
    <scope>NUCLEOTIDE SEQUENCE [LARGE SCALE GENOMIC DNA]</scope>
    <source>
        <strain evidence="2 3">DSM 52655</strain>
    </source>
</reference>
<dbReference type="NCBIfam" id="TIGR02268">
    <property type="entry name" value="Myxococcus xanthus paralogous family TIGR02268"/>
    <property type="match status" value="1"/>
</dbReference>
<dbReference type="KEGG" id="cfus:CYFUS_004825"/>
<sequence>MRPLLRWTQEVSTLARLLPLLSLALLLMGATAGAQPPSPARERQERRVTLPSNPDEPGLEVRVAAGVTTYLRFDAALDKAAVEVESRTFRFTWVDVGDTLVALEPSVDLGAEEKLVVRVRYRDGASPAKATLALVTRPGVVDKEVEVVRRPRTLEALEAELAALKAQVRTSGPAGLVFSGRLDLQGVQARRLERIRMSTQSGLEYVAGEGYRASLWALAVVRVRNLPGQPPWLPGSALITRLDGTPVKVLSVGMDKAQLAPGEEGLVAVETEAPFWNAKDGLRLEIVDKSGTRHLSIPNVKL</sequence>
<accession>A0A250J7J0</accession>
<dbReference type="InterPro" id="IPR011754">
    <property type="entry name" value="Mxa_paralog_2268"/>
</dbReference>